<evidence type="ECO:0000259" key="3">
    <source>
        <dbReference type="PROSITE" id="PS50977"/>
    </source>
</evidence>
<organism evidence="4 5">
    <name type="scientific">Candidatus Mediterraneibacter faecigallinarum</name>
    <dbReference type="NCBI Taxonomy" id="2838669"/>
    <lineage>
        <taxon>Bacteria</taxon>
        <taxon>Bacillati</taxon>
        <taxon>Bacillota</taxon>
        <taxon>Clostridia</taxon>
        <taxon>Lachnospirales</taxon>
        <taxon>Lachnospiraceae</taxon>
        <taxon>Mediterraneibacter</taxon>
    </lineage>
</organism>
<dbReference type="GO" id="GO:0003677">
    <property type="term" value="F:DNA binding"/>
    <property type="evidence" value="ECO:0007669"/>
    <property type="project" value="UniProtKB-UniRule"/>
</dbReference>
<dbReference type="PROSITE" id="PS50977">
    <property type="entry name" value="HTH_TETR_2"/>
    <property type="match status" value="1"/>
</dbReference>
<proteinExistence type="predicted"/>
<accession>A0A9D2NWP6</accession>
<dbReference type="SUPFAM" id="SSF46689">
    <property type="entry name" value="Homeodomain-like"/>
    <property type="match status" value="1"/>
</dbReference>
<protein>
    <submittedName>
        <fullName evidence="4">TetR/AcrR family transcriptional regulator</fullName>
    </submittedName>
</protein>
<dbReference type="AlphaFoldDB" id="A0A9D2NWP6"/>
<dbReference type="Proteomes" id="UP000823894">
    <property type="component" value="Unassembled WGS sequence"/>
</dbReference>
<dbReference type="InterPro" id="IPR050624">
    <property type="entry name" value="HTH-type_Tx_Regulator"/>
</dbReference>
<dbReference type="EMBL" id="DWWK01000072">
    <property type="protein sequence ID" value="HJC38424.1"/>
    <property type="molecule type" value="Genomic_DNA"/>
</dbReference>
<gene>
    <name evidence="4" type="ORF">H9757_05095</name>
</gene>
<dbReference type="Pfam" id="PF00440">
    <property type="entry name" value="TetR_N"/>
    <property type="match status" value="1"/>
</dbReference>
<evidence type="ECO:0000313" key="5">
    <source>
        <dbReference type="Proteomes" id="UP000823894"/>
    </source>
</evidence>
<dbReference type="PANTHER" id="PTHR43479">
    <property type="entry name" value="ACREF/ENVCD OPERON REPRESSOR-RELATED"/>
    <property type="match status" value="1"/>
</dbReference>
<feature type="DNA-binding region" description="H-T-H motif" evidence="2">
    <location>
        <begin position="30"/>
        <end position="49"/>
    </location>
</feature>
<reference evidence="4" key="1">
    <citation type="journal article" date="2021" name="PeerJ">
        <title>Extensive microbial diversity within the chicken gut microbiome revealed by metagenomics and culture.</title>
        <authorList>
            <person name="Gilroy R."/>
            <person name="Ravi A."/>
            <person name="Getino M."/>
            <person name="Pursley I."/>
            <person name="Horton D.L."/>
            <person name="Alikhan N.F."/>
            <person name="Baker D."/>
            <person name="Gharbi K."/>
            <person name="Hall N."/>
            <person name="Watson M."/>
            <person name="Adriaenssens E.M."/>
            <person name="Foster-Nyarko E."/>
            <person name="Jarju S."/>
            <person name="Secka A."/>
            <person name="Antonio M."/>
            <person name="Oren A."/>
            <person name="Chaudhuri R.R."/>
            <person name="La Ragione R."/>
            <person name="Hildebrand F."/>
            <person name="Pallen M.J."/>
        </authorList>
    </citation>
    <scope>NUCLEOTIDE SEQUENCE</scope>
    <source>
        <strain evidence="4">ChiGjej1B1-1692</strain>
    </source>
</reference>
<evidence type="ECO:0000256" key="1">
    <source>
        <dbReference type="ARBA" id="ARBA00023125"/>
    </source>
</evidence>
<comment type="caution">
    <text evidence="4">The sequence shown here is derived from an EMBL/GenBank/DDBJ whole genome shotgun (WGS) entry which is preliminary data.</text>
</comment>
<sequence>MEDKRIIKTKRSLKAAMIKMLEEESFESISITELCREADVSRITFYSHYSDKYALLDDIFNDLLIIGTEDYQRRQRENNQRNSLVAGYVNVLDSILKLYYDRFDFFRHTNPEKNPYLASRYYSIVLETVEKHTAHVKERLRLKYSPKKIAGFMCFGLFGFINESREEKTPIDQIEQEARMLLTDMLRSGVLTENEGNPARKNG</sequence>
<evidence type="ECO:0000313" key="4">
    <source>
        <dbReference type="EMBL" id="HJC38424.1"/>
    </source>
</evidence>
<evidence type="ECO:0000256" key="2">
    <source>
        <dbReference type="PROSITE-ProRule" id="PRU00335"/>
    </source>
</evidence>
<dbReference type="Gene3D" id="1.10.357.10">
    <property type="entry name" value="Tetracycline Repressor, domain 2"/>
    <property type="match status" value="1"/>
</dbReference>
<keyword evidence="1 2" id="KW-0238">DNA-binding</keyword>
<dbReference type="PANTHER" id="PTHR43479:SF7">
    <property type="entry name" value="TETR-FAMILY TRANSCRIPTIONAL REGULATOR"/>
    <property type="match status" value="1"/>
</dbReference>
<reference evidence="4" key="2">
    <citation type="submission" date="2021-04" db="EMBL/GenBank/DDBJ databases">
        <authorList>
            <person name="Gilroy R."/>
        </authorList>
    </citation>
    <scope>NUCLEOTIDE SEQUENCE</scope>
    <source>
        <strain evidence="4">ChiGjej1B1-1692</strain>
    </source>
</reference>
<dbReference type="InterPro" id="IPR009057">
    <property type="entry name" value="Homeodomain-like_sf"/>
</dbReference>
<dbReference type="InterPro" id="IPR001647">
    <property type="entry name" value="HTH_TetR"/>
</dbReference>
<name>A0A9D2NWP6_9FIRM</name>
<feature type="domain" description="HTH tetR-type" evidence="3">
    <location>
        <begin position="7"/>
        <end position="67"/>
    </location>
</feature>